<dbReference type="Pfam" id="PF06224">
    <property type="entry name" value="AlkZ-like"/>
    <property type="match status" value="1"/>
</dbReference>
<evidence type="ECO:0000313" key="1">
    <source>
        <dbReference type="EMBL" id="REH42815.1"/>
    </source>
</evidence>
<reference evidence="1 2" key="1">
    <citation type="submission" date="2018-08" db="EMBL/GenBank/DDBJ databases">
        <title>Genomic Encyclopedia of Archaeal and Bacterial Type Strains, Phase II (KMG-II): from individual species to whole genera.</title>
        <authorList>
            <person name="Goeker M."/>
        </authorList>
    </citation>
    <scope>NUCLEOTIDE SEQUENCE [LARGE SCALE GENOMIC DNA]</scope>
    <source>
        <strain evidence="1 2">DSM 45791</strain>
    </source>
</reference>
<protein>
    <submittedName>
        <fullName evidence="1">Winged helix DNA-binding protein</fullName>
    </submittedName>
</protein>
<evidence type="ECO:0000313" key="2">
    <source>
        <dbReference type="Proteomes" id="UP000256269"/>
    </source>
</evidence>
<proteinExistence type="predicted"/>
<dbReference type="Proteomes" id="UP000256269">
    <property type="component" value="Unassembled WGS sequence"/>
</dbReference>
<dbReference type="EMBL" id="QUNO01000010">
    <property type="protein sequence ID" value="REH42815.1"/>
    <property type="molecule type" value="Genomic_DNA"/>
</dbReference>
<comment type="caution">
    <text evidence="1">The sequence shown here is derived from an EMBL/GenBank/DDBJ whole genome shotgun (WGS) entry which is preliminary data.</text>
</comment>
<dbReference type="GO" id="GO:0003677">
    <property type="term" value="F:DNA binding"/>
    <property type="evidence" value="ECO:0007669"/>
    <property type="project" value="UniProtKB-KW"/>
</dbReference>
<keyword evidence="2" id="KW-1185">Reference proteome</keyword>
<dbReference type="AlphaFoldDB" id="A0A3E0HD90"/>
<dbReference type="RefSeq" id="WP_116177608.1">
    <property type="nucleotide sequence ID" value="NZ_CP144375.1"/>
</dbReference>
<dbReference type="PANTHER" id="PTHR38479">
    <property type="entry name" value="LMO0824 PROTEIN"/>
    <property type="match status" value="1"/>
</dbReference>
<organism evidence="1 2">
    <name type="scientific">Kutzneria buriramensis</name>
    <dbReference type="NCBI Taxonomy" id="1045776"/>
    <lineage>
        <taxon>Bacteria</taxon>
        <taxon>Bacillati</taxon>
        <taxon>Actinomycetota</taxon>
        <taxon>Actinomycetes</taxon>
        <taxon>Pseudonocardiales</taxon>
        <taxon>Pseudonocardiaceae</taxon>
        <taxon>Kutzneria</taxon>
    </lineage>
</organism>
<accession>A0A3E0HD90</accession>
<sequence length="364" mass="40117">MTTNVSRDQVLWYRVRQHGLLRDSEEPAVLDIGLQDTQAGSAQLALAARTTGPVNLDEYEMAWTLRGAPHHHRPGELRRLAGELWPWSDADAQARLMWPKARTVTDGLTAMETYRLVAESMRKVVTKPMTKGAASTEVTKLVPAGQTRACPACKSTHIYEQPFRLGSLAGGLRLRAGDTGLLLEPLPKRGPIPTKSTDPHGLVHRYLRFLGPATPAEVAKWLDTSTANVRAVWPDDLAEVTVDGRRAWLPKGNVDELLDCDRVDLVRLLPAMDPFLQARDRDVLVPDKAEQKALWTILGNPGALLVDGQIGGMWRSRVVGRKKLEVTVTSFDDVIDPSTRDGVQAEAERIAEVRGVPTAVVRYA</sequence>
<dbReference type="PANTHER" id="PTHR38479:SF2">
    <property type="entry name" value="WINGED HELIX DNA-BINDING DOMAIN-CONTAINING PROTEIN"/>
    <property type="match status" value="1"/>
</dbReference>
<dbReference type="InterPro" id="IPR009351">
    <property type="entry name" value="AlkZ-like"/>
</dbReference>
<gene>
    <name evidence="1" type="ORF">BCF44_110315</name>
</gene>
<name>A0A3E0HD90_9PSEU</name>
<dbReference type="OrthoDB" id="9148135at2"/>
<keyword evidence="1" id="KW-0238">DNA-binding</keyword>